<reference evidence="1 2" key="1">
    <citation type="submission" date="2015-09" db="EMBL/GenBank/DDBJ databases">
        <title>Trachymyrmex cornetzi WGS genome.</title>
        <authorList>
            <person name="Nygaard S."/>
            <person name="Hu H."/>
            <person name="Boomsma J."/>
            <person name="Zhang G."/>
        </authorList>
    </citation>
    <scope>NUCLEOTIDE SEQUENCE [LARGE SCALE GENOMIC DNA]</scope>
    <source>
        <strain evidence="1">Tcor2-1</strain>
        <tissue evidence="1">Whole body</tissue>
    </source>
</reference>
<gene>
    <name evidence="1" type="ORF">ALC57_11014</name>
</gene>
<dbReference type="EMBL" id="KQ980313">
    <property type="protein sequence ID" value="KYN16696.1"/>
    <property type="molecule type" value="Genomic_DNA"/>
</dbReference>
<dbReference type="AlphaFoldDB" id="A0A151J2Z4"/>
<sequence>MMFDTIVFKDPLAAKNLIEIGDNLGQNFLGINEISAPVSTKKCNPEDLSEKMRRLLIGPLSDALTSNSKLSCLSCLCMVKRNFRPTVGDIVYQREYLQTTNSIINLSVS</sequence>
<evidence type="ECO:0000313" key="2">
    <source>
        <dbReference type="Proteomes" id="UP000078492"/>
    </source>
</evidence>
<dbReference type="Proteomes" id="UP000078492">
    <property type="component" value="Unassembled WGS sequence"/>
</dbReference>
<protein>
    <submittedName>
        <fullName evidence="1">Uncharacterized protein</fullName>
    </submittedName>
</protein>
<evidence type="ECO:0000313" key="1">
    <source>
        <dbReference type="EMBL" id="KYN16696.1"/>
    </source>
</evidence>
<organism evidence="1 2">
    <name type="scientific">Trachymyrmex cornetzi</name>
    <dbReference type="NCBI Taxonomy" id="471704"/>
    <lineage>
        <taxon>Eukaryota</taxon>
        <taxon>Metazoa</taxon>
        <taxon>Ecdysozoa</taxon>
        <taxon>Arthropoda</taxon>
        <taxon>Hexapoda</taxon>
        <taxon>Insecta</taxon>
        <taxon>Pterygota</taxon>
        <taxon>Neoptera</taxon>
        <taxon>Endopterygota</taxon>
        <taxon>Hymenoptera</taxon>
        <taxon>Apocrita</taxon>
        <taxon>Aculeata</taxon>
        <taxon>Formicoidea</taxon>
        <taxon>Formicidae</taxon>
        <taxon>Myrmicinae</taxon>
        <taxon>Trachymyrmex</taxon>
    </lineage>
</organism>
<accession>A0A151J2Z4</accession>
<keyword evidence="2" id="KW-1185">Reference proteome</keyword>
<proteinExistence type="predicted"/>
<name>A0A151J2Z4_9HYME</name>